<dbReference type="Proteomes" id="UP000041254">
    <property type="component" value="Unassembled WGS sequence"/>
</dbReference>
<organism evidence="1 2">
    <name type="scientific">Vitrella brassicaformis (strain CCMP3155)</name>
    <dbReference type="NCBI Taxonomy" id="1169540"/>
    <lineage>
        <taxon>Eukaryota</taxon>
        <taxon>Sar</taxon>
        <taxon>Alveolata</taxon>
        <taxon>Colpodellida</taxon>
        <taxon>Vitrellaceae</taxon>
        <taxon>Vitrella</taxon>
    </lineage>
</organism>
<name>A0A0G4EXN7_VITBC</name>
<protein>
    <submittedName>
        <fullName evidence="1">Uncharacterized protein</fullName>
    </submittedName>
</protein>
<dbReference type="EMBL" id="CDMY01000339">
    <property type="protein sequence ID" value="CEM03374.1"/>
    <property type="molecule type" value="Genomic_DNA"/>
</dbReference>
<sequence>MDLANNTNTTGQPQLAGVRTEADLRRAVADHLHREYGGAVGAVQGRSAEDYELELDFNQFDRRGLSAEDP</sequence>
<proteinExistence type="predicted"/>
<evidence type="ECO:0000313" key="1">
    <source>
        <dbReference type="EMBL" id="CEM03374.1"/>
    </source>
</evidence>
<dbReference type="InParanoid" id="A0A0G4EXN7"/>
<gene>
    <name evidence="1" type="ORF">Vbra_13839</name>
</gene>
<evidence type="ECO:0000313" key="2">
    <source>
        <dbReference type="Proteomes" id="UP000041254"/>
    </source>
</evidence>
<reference evidence="1 2" key="1">
    <citation type="submission" date="2014-11" db="EMBL/GenBank/DDBJ databases">
        <authorList>
            <person name="Zhu J."/>
            <person name="Qi W."/>
            <person name="Song R."/>
        </authorList>
    </citation>
    <scope>NUCLEOTIDE SEQUENCE [LARGE SCALE GENOMIC DNA]</scope>
</reference>
<keyword evidence="2" id="KW-1185">Reference proteome</keyword>
<dbReference type="AlphaFoldDB" id="A0A0G4EXN7"/>
<dbReference type="VEuPathDB" id="CryptoDB:Vbra_13839"/>
<accession>A0A0G4EXN7</accession>